<organism evidence="8 9">
    <name type="scientific">Merluccius polli</name>
    <name type="common">Benguela hake</name>
    <name type="synonym">Merluccius cadenati</name>
    <dbReference type="NCBI Taxonomy" id="89951"/>
    <lineage>
        <taxon>Eukaryota</taxon>
        <taxon>Metazoa</taxon>
        <taxon>Chordata</taxon>
        <taxon>Craniata</taxon>
        <taxon>Vertebrata</taxon>
        <taxon>Euteleostomi</taxon>
        <taxon>Actinopterygii</taxon>
        <taxon>Neopterygii</taxon>
        <taxon>Teleostei</taxon>
        <taxon>Neoteleostei</taxon>
        <taxon>Acanthomorphata</taxon>
        <taxon>Zeiogadaria</taxon>
        <taxon>Gadariae</taxon>
        <taxon>Gadiformes</taxon>
        <taxon>Gadoidei</taxon>
        <taxon>Merlucciidae</taxon>
        <taxon>Merluccius</taxon>
    </lineage>
</organism>
<dbReference type="InterPro" id="IPR005821">
    <property type="entry name" value="Ion_trans_dom"/>
</dbReference>
<dbReference type="EMBL" id="JAOPHQ010004732">
    <property type="protein sequence ID" value="KAK0138220.1"/>
    <property type="molecule type" value="Genomic_DNA"/>
</dbReference>
<keyword evidence="3 6" id="KW-1133">Transmembrane helix</keyword>
<evidence type="ECO:0000256" key="2">
    <source>
        <dbReference type="ARBA" id="ARBA00022692"/>
    </source>
</evidence>
<evidence type="ECO:0000256" key="5">
    <source>
        <dbReference type="SAM" id="MobiDB-lite"/>
    </source>
</evidence>
<evidence type="ECO:0000313" key="9">
    <source>
        <dbReference type="Proteomes" id="UP001174136"/>
    </source>
</evidence>
<dbReference type="AlphaFoldDB" id="A0AA47MDN4"/>
<dbReference type="Pfam" id="PF00520">
    <property type="entry name" value="Ion_trans"/>
    <property type="match status" value="1"/>
</dbReference>
<feature type="transmembrane region" description="Helical" evidence="6">
    <location>
        <begin position="30"/>
        <end position="50"/>
    </location>
</feature>
<dbReference type="Gene3D" id="1.10.287.70">
    <property type="match status" value="1"/>
</dbReference>
<keyword evidence="2 6" id="KW-0812">Transmembrane</keyword>
<dbReference type="InterPro" id="IPR027359">
    <property type="entry name" value="Volt_channel_dom_sf"/>
</dbReference>
<dbReference type="PANTHER" id="PTHR10037:SF137">
    <property type="entry name" value="VOLTAGE-DEPENDENT T-TYPE CALCIUM CHANNEL SUBUNIT ALPHA"/>
    <property type="match status" value="1"/>
</dbReference>
<sequence length="291" mass="32752">MSSWHPEMPLAPVQETADPNPDELTNALEISNIVFTSLFALEMLLKVLVYGPFGYIKNPYNIFDGIIVVISVWEIVGQQGGGLSVLRTFRLMRVLKLVRFMPALQRQLVVLMKTMDNVATFCMLLMLFIFIFSILGMHLFGCKFGSEKDGDTLPDRKNFDSLLWAIVTVFQILTQEDWNKVLYNGMASTTPVAALYFIALMTFGNYVLFNLLVAILVEGFQTEEVTKREDLHVQLSLIQLPIDSGVCTALQPPPPPHATHTHLILLTHPPSLLSPSHFLLNSLLNRQDYLA</sequence>
<keyword evidence="4 6" id="KW-0472">Membrane</keyword>
<gene>
    <name evidence="8" type="primary">CACNA1G</name>
    <name evidence="8" type="ORF">N1851_025465</name>
</gene>
<evidence type="ECO:0000256" key="6">
    <source>
        <dbReference type="SAM" id="Phobius"/>
    </source>
</evidence>
<dbReference type="GO" id="GO:0001518">
    <property type="term" value="C:voltage-gated sodium channel complex"/>
    <property type="evidence" value="ECO:0007669"/>
    <property type="project" value="TreeGrafter"/>
</dbReference>
<feature type="transmembrane region" description="Helical" evidence="6">
    <location>
        <begin position="194"/>
        <end position="217"/>
    </location>
</feature>
<reference evidence="8" key="1">
    <citation type="journal article" date="2023" name="Front. Mar. Sci.">
        <title>A new Merluccius polli reference genome to investigate the effects of global change in West African waters.</title>
        <authorList>
            <person name="Mateo J.L."/>
            <person name="Blanco-Fernandez C."/>
            <person name="Garcia-Vazquez E."/>
            <person name="Machado-Schiaffino G."/>
        </authorList>
    </citation>
    <scope>NUCLEOTIDE SEQUENCE</scope>
    <source>
        <strain evidence="8">C29</strain>
        <tissue evidence="8">Fin</tissue>
    </source>
</reference>
<evidence type="ECO:0000256" key="4">
    <source>
        <dbReference type="ARBA" id="ARBA00023136"/>
    </source>
</evidence>
<name>A0AA47MDN4_MERPO</name>
<evidence type="ECO:0000313" key="8">
    <source>
        <dbReference type="EMBL" id="KAK0138220.1"/>
    </source>
</evidence>
<feature type="domain" description="Ion transport" evidence="7">
    <location>
        <begin position="19"/>
        <end position="225"/>
    </location>
</feature>
<accession>A0AA47MDN4</accession>
<proteinExistence type="predicted"/>
<dbReference type="PANTHER" id="PTHR10037">
    <property type="entry name" value="VOLTAGE-GATED CATION CHANNEL CALCIUM AND SODIUM"/>
    <property type="match status" value="1"/>
</dbReference>
<dbReference type="GO" id="GO:0043005">
    <property type="term" value="C:neuron projection"/>
    <property type="evidence" value="ECO:0007669"/>
    <property type="project" value="TreeGrafter"/>
</dbReference>
<keyword evidence="9" id="KW-1185">Reference proteome</keyword>
<evidence type="ECO:0000256" key="3">
    <source>
        <dbReference type="ARBA" id="ARBA00022989"/>
    </source>
</evidence>
<dbReference type="Proteomes" id="UP001174136">
    <property type="component" value="Unassembled WGS sequence"/>
</dbReference>
<dbReference type="FunFam" id="1.10.287.70:FF:000029">
    <property type="entry name" value="Voltage-dependent T-type calcium channel subunit alpha"/>
    <property type="match status" value="1"/>
</dbReference>
<dbReference type="GO" id="GO:0086010">
    <property type="term" value="P:membrane depolarization during action potential"/>
    <property type="evidence" value="ECO:0007669"/>
    <property type="project" value="TreeGrafter"/>
</dbReference>
<dbReference type="SUPFAM" id="SSF81324">
    <property type="entry name" value="Voltage-gated potassium channels"/>
    <property type="match status" value="1"/>
</dbReference>
<comment type="caution">
    <text evidence="8">The sequence shown here is derived from an EMBL/GenBank/DDBJ whole genome shotgun (WGS) entry which is preliminary data.</text>
</comment>
<dbReference type="GO" id="GO:0005248">
    <property type="term" value="F:voltage-gated sodium channel activity"/>
    <property type="evidence" value="ECO:0007669"/>
    <property type="project" value="TreeGrafter"/>
</dbReference>
<dbReference type="GO" id="GO:0070509">
    <property type="term" value="P:calcium ion import"/>
    <property type="evidence" value="ECO:0007669"/>
    <property type="project" value="TreeGrafter"/>
</dbReference>
<comment type="subcellular location">
    <subcellularLocation>
        <location evidence="1">Membrane</location>
        <topology evidence="1">Multi-pass membrane protein</topology>
    </subcellularLocation>
</comment>
<evidence type="ECO:0000259" key="7">
    <source>
        <dbReference type="Pfam" id="PF00520"/>
    </source>
</evidence>
<dbReference type="GO" id="GO:0008332">
    <property type="term" value="F:low voltage-gated calcium channel activity"/>
    <property type="evidence" value="ECO:0007669"/>
    <property type="project" value="TreeGrafter"/>
</dbReference>
<feature type="transmembrane region" description="Helical" evidence="6">
    <location>
        <begin position="118"/>
        <end position="137"/>
    </location>
</feature>
<dbReference type="InterPro" id="IPR043203">
    <property type="entry name" value="VGCC_Ca_Na"/>
</dbReference>
<evidence type="ECO:0000256" key="1">
    <source>
        <dbReference type="ARBA" id="ARBA00004141"/>
    </source>
</evidence>
<feature type="region of interest" description="Disordered" evidence="5">
    <location>
        <begin position="1"/>
        <end position="20"/>
    </location>
</feature>
<dbReference type="Gene3D" id="1.20.120.350">
    <property type="entry name" value="Voltage-gated potassium channels. Chain C"/>
    <property type="match status" value="1"/>
</dbReference>
<dbReference type="GO" id="GO:0045956">
    <property type="term" value="P:positive regulation of calcium ion-dependent exocytosis"/>
    <property type="evidence" value="ECO:0007669"/>
    <property type="project" value="TreeGrafter"/>
</dbReference>
<protein>
    <submittedName>
        <fullName evidence="8">Voltage-dependent T-type calcium channel subunit alpha-1G</fullName>
    </submittedName>
</protein>